<dbReference type="KEGG" id="msv:Mesil_2153"/>
<evidence type="ECO:0008006" key="4">
    <source>
        <dbReference type="Google" id="ProtNLM"/>
    </source>
</evidence>
<name>D7BHT4_ALLS1</name>
<evidence type="ECO:0000256" key="1">
    <source>
        <dbReference type="SAM" id="SignalP"/>
    </source>
</evidence>
<evidence type="ECO:0000313" key="2">
    <source>
        <dbReference type="EMBL" id="ADH64024.1"/>
    </source>
</evidence>
<accession>D7BHT4</accession>
<dbReference type="OrthoDB" id="9768177at2"/>
<organism evidence="2 3">
    <name type="scientific">Allomeiothermus silvanus (strain ATCC 700542 / DSM 9946 / NBRC 106475 / NCIMB 13440 / VI-R2)</name>
    <name type="common">Thermus silvanus</name>
    <dbReference type="NCBI Taxonomy" id="526227"/>
    <lineage>
        <taxon>Bacteria</taxon>
        <taxon>Thermotogati</taxon>
        <taxon>Deinococcota</taxon>
        <taxon>Deinococci</taxon>
        <taxon>Thermales</taxon>
        <taxon>Thermaceae</taxon>
        <taxon>Allomeiothermus</taxon>
    </lineage>
</organism>
<dbReference type="RefSeq" id="WP_013158573.1">
    <property type="nucleotide sequence ID" value="NC_014212.1"/>
</dbReference>
<feature type="signal peptide" evidence="1">
    <location>
        <begin position="1"/>
        <end position="21"/>
    </location>
</feature>
<sequence>MKTLGKTLAVSGLLLALAACGGGGGGPVTISVNGKVLDSSGNPVSGANILLNGSNLKTTGADGTFSYTSVTTPYSLTVQTGTNIWEYRGLTRANPQIGGSGVYSASVAGAVTGPTFPLPAGQGILVSGTGAFGFIPANSTTGSYSGNIVWFGSSSKTTDLVALHLKVAGSAITDYLQLGKRTGVTLNAGVGQTGLNIPLNTAVPSTTTTFTLTTGAYSNSPSSGLIYIKAGGAMFIVPGLSVSSGTSVKIPSEGAGFIASGKDADGNTVAAIVPANTTGSSNVTLPAATVLKNSLPAAGATGVDKRPTLSWTPVSGVGLYTLTLSGAGKTYTLYVPASAGASLQLPDYSVLGASLTGSTVYSWGVEAFQGFAASSDDLTNPDGSNLELSALLSNTPIFVFGSKNTNFTTVP</sequence>
<dbReference type="PROSITE" id="PS51257">
    <property type="entry name" value="PROKAR_LIPOPROTEIN"/>
    <property type="match status" value="1"/>
</dbReference>
<dbReference type="SUPFAM" id="SSF49464">
    <property type="entry name" value="Carboxypeptidase regulatory domain-like"/>
    <property type="match status" value="1"/>
</dbReference>
<dbReference type="Gene3D" id="2.60.40.1120">
    <property type="entry name" value="Carboxypeptidase-like, regulatory domain"/>
    <property type="match status" value="1"/>
</dbReference>
<protein>
    <recommendedName>
        <fullName evidence="4">Carboxypeptidase regulatory-like domain-containing protein</fullName>
    </recommendedName>
</protein>
<evidence type="ECO:0000313" key="3">
    <source>
        <dbReference type="Proteomes" id="UP000001916"/>
    </source>
</evidence>
<keyword evidence="3" id="KW-1185">Reference proteome</keyword>
<dbReference type="EMBL" id="CP002042">
    <property type="protein sequence ID" value="ADH64024.1"/>
    <property type="molecule type" value="Genomic_DNA"/>
</dbReference>
<dbReference type="AlphaFoldDB" id="D7BHT4"/>
<dbReference type="STRING" id="526227.Mesil_2153"/>
<dbReference type="InterPro" id="IPR008969">
    <property type="entry name" value="CarboxyPept-like_regulatory"/>
</dbReference>
<dbReference type="HOGENOM" id="CLU_668692_0_0_0"/>
<gene>
    <name evidence="2" type="ordered locus">Mesil_2153</name>
</gene>
<feature type="chain" id="PRO_5003093022" description="Carboxypeptidase regulatory-like domain-containing protein" evidence="1">
    <location>
        <begin position="22"/>
        <end position="411"/>
    </location>
</feature>
<dbReference type="Proteomes" id="UP000001916">
    <property type="component" value="Chromosome"/>
</dbReference>
<reference evidence="2 3" key="1">
    <citation type="journal article" date="2010" name="Stand. Genomic Sci.">
        <title>Complete genome sequence of Meiothermus silvanus type strain (VI-R2).</title>
        <authorList>
            <person name="Sikorski J."/>
            <person name="Tindall B.J."/>
            <person name="Lowry S."/>
            <person name="Lucas S."/>
            <person name="Nolan M."/>
            <person name="Copeland A."/>
            <person name="Glavina Del Rio T."/>
            <person name="Tice H."/>
            <person name="Cheng J.F."/>
            <person name="Han C."/>
            <person name="Pitluck S."/>
            <person name="Liolios K."/>
            <person name="Ivanova N."/>
            <person name="Mavromatis K."/>
            <person name="Mikhailova N."/>
            <person name="Pati A."/>
            <person name="Goodwin L."/>
            <person name="Chen A."/>
            <person name="Palaniappan K."/>
            <person name="Land M."/>
            <person name="Hauser L."/>
            <person name="Chang Y.J."/>
            <person name="Jeffries C.D."/>
            <person name="Rohde M."/>
            <person name="Goker M."/>
            <person name="Woyke T."/>
            <person name="Bristow J."/>
            <person name="Eisen J.A."/>
            <person name="Markowitz V."/>
            <person name="Hugenholtz P."/>
            <person name="Kyrpides N.C."/>
            <person name="Klenk H.P."/>
            <person name="Lapidus A."/>
        </authorList>
    </citation>
    <scope>NUCLEOTIDE SEQUENCE [LARGE SCALE GENOMIC DNA]</scope>
    <source>
        <strain evidence="3">ATCC 700542 / DSM 9946 / VI-R2</strain>
    </source>
</reference>
<keyword evidence="1" id="KW-0732">Signal</keyword>
<proteinExistence type="predicted"/>